<name>A0A518DAX8_9BACT</name>
<dbReference type="RefSeq" id="WP_145283767.1">
    <property type="nucleotide sequence ID" value="NZ_CP036291.1"/>
</dbReference>
<keyword evidence="3" id="KW-0472">Membrane</keyword>
<feature type="region of interest" description="Disordered" evidence="2">
    <location>
        <begin position="423"/>
        <end position="457"/>
    </location>
</feature>
<evidence type="ECO:0000313" key="4">
    <source>
        <dbReference type="EMBL" id="QDU88641.1"/>
    </source>
</evidence>
<sequence length="457" mass="50873">MAARPDQNLQIGLIISAILIVALTVATWLGWSSYSAEAKKSTQLAAEKQQEQDAVRRVTEENGFFREFVGYPAEESLDAVQAQYKKDMESFGENFGDANRNYRKLMVDYATEASRLSKEASEAKGRETLLQAELRKKEQEKEDQIDQYKKQLAAAEQDAAKERNAFKSARAQFETQQAQLEKKLDAQRNQNEQQVAQLQTTIGERKERVDKLEVELRRTLDKVPPDVVTLDVADGRITYVNQREGKVWLNLGERDSIRPQLTFSVLAQDSGDAGAAEVKGTLEVVRVLGENMAEARITDDDPHDPILPGDQIYSQVWDPGVVQHFALAGVIDLNGDGRNDLELAKNLIRQNGGAVDAYVEEDGKVVGAISVNTTQLVLGDQPDDPKLSDARTGWQELSKQADQFGVSTVQLGRFLRQMGYTPEDRTLTLGPGSRASDFRATDPLKGKFRPRSPYATP</sequence>
<keyword evidence="3" id="KW-1133">Transmembrane helix</keyword>
<dbReference type="KEGG" id="pnd:Pla175_20210"/>
<feature type="compositionally biased region" description="Basic and acidic residues" evidence="2">
    <location>
        <begin position="436"/>
        <end position="445"/>
    </location>
</feature>
<reference evidence="4 5" key="1">
    <citation type="submission" date="2019-02" db="EMBL/GenBank/DDBJ databases">
        <title>Deep-cultivation of Planctomycetes and their phenomic and genomic characterization uncovers novel biology.</title>
        <authorList>
            <person name="Wiegand S."/>
            <person name="Jogler M."/>
            <person name="Boedeker C."/>
            <person name="Pinto D."/>
            <person name="Vollmers J."/>
            <person name="Rivas-Marin E."/>
            <person name="Kohn T."/>
            <person name="Peeters S.H."/>
            <person name="Heuer A."/>
            <person name="Rast P."/>
            <person name="Oberbeckmann S."/>
            <person name="Bunk B."/>
            <person name="Jeske O."/>
            <person name="Meyerdierks A."/>
            <person name="Storesund J.E."/>
            <person name="Kallscheuer N."/>
            <person name="Luecker S."/>
            <person name="Lage O.M."/>
            <person name="Pohl T."/>
            <person name="Merkel B.J."/>
            <person name="Hornburger P."/>
            <person name="Mueller R.-W."/>
            <person name="Bruemmer F."/>
            <person name="Labrenz M."/>
            <person name="Spormann A.M."/>
            <person name="Op den Camp H."/>
            <person name="Overmann J."/>
            <person name="Amann R."/>
            <person name="Jetten M.S.M."/>
            <person name="Mascher T."/>
            <person name="Medema M.H."/>
            <person name="Devos D.P."/>
            <person name="Kaster A.-K."/>
            <person name="Ovreas L."/>
            <person name="Rohde M."/>
            <person name="Galperin M.Y."/>
            <person name="Jogler C."/>
        </authorList>
    </citation>
    <scope>NUCLEOTIDE SEQUENCE [LARGE SCALE GENOMIC DNA]</scope>
    <source>
        <strain evidence="4 5">Pla175</strain>
    </source>
</reference>
<evidence type="ECO:0000313" key="5">
    <source>
        <dbReference type="Proteomes" id="UP000317429"/>
    </source>
</evidence>
<evidence type="ECO:0000256" key="1">
    <source>
        <dbReference type="SAM" id="Coils"/>
    </source>
</evidence>
<keyword evidence="1" id="KW-0175">Coiled coil</keyword>
<dbReference type="AlphaFoldDB" id="A0A518DAX8"/>
<accession>A0A518DAX8</accession>
<proteinExistence type="predicted"/>
<organism evidence="4 5">
    <name type="scientific">Pirellulimonas nuda</name>
    <dbReference type="NCBI Taxonomy" id="2528009"/>
    <lineage>
        <taxon>Bacteria</taxon>
        <taxon>Pseudomonadati</taxon>
        <taxon>Planctomycetota</taxon>
        <taxon>Planctomycetia</taxon>
        <taxon>Pirellulales</taxon>
        <taxon>Lacipirellulaceae</taxon>
        <taxon>Pirellulimonas</taxon>
    </lineage>
</organism>
<feature type="coiled-coil region" evidence="1">
    <location>
        <begin position="120"/>
        <end position="215"/>
    </location>
</feature>
<feature type="transmembrane region" description="Helical" evidence="3">
    <location>
        <begin position="12"/>
        <end position="31"/>
    </location>
</feature>
<dbReference type="Proteomes" id="UP000317429">
    <property type="component" value="Chromosome"/>
</dbReference>
<dbReference type="OrthoDB" id="230112at2"/>
<protein>
    <submittedName>
        <fullName evidence="4">Uncharacterized protein</fullName>
    </submittedName>
</protein>
<keyword evidence="5" id="KW-1185">Reference proteome</keyword>
<dbReference type="EMBL" id="CP036291">
    <property type="protein sequence ID" value="QDU88641.1"/>
    <property type="molecule type" value="Genomic_DNA"/>
</dbReference>
<keyword evidence="3" id="KW-0812">Transmembrane</keyword>
<gene>
    <name evidence="4" type="ORF">Pla175_20210</name>
</gene>
<evidence type="ECO:0000256" key="3">
    <source>
        <dbReference type="SAM" id="Phobius"/>
    </source>
</evidence>
<evidence type="ECO:0000256" key="2">
    <source>
        <dbReference type="SAM" id="MobiDB-lite"/>
    </source>
</evidence>